<feature type="signal peptide" evidence="2">
    <location>
        <begin position="1"/>
        <end position="35"/>
    </location>
</feature>
<reference evidence="5" key="1">
    <citation type="submission" date="2016-10" db="EMBL/GenBank/DDBJ databases">
        <authorList>
            <person name="Varghese N."/>
            <person name="Submissions S."/>
        </authorList>
    </citation>
    <scope>NUCLEOTIDE SEQUENCE [LARGE SCALE GENOMIC DNA]</scope>
    <source>
        <strain evidence="5">DSM 45245</strain>
    </source>
</reference>
<dbReference type="AlphaFoldDB" id="A0A1H3MUS2"/>
<evidence type="ECO:0000256" key="1">
    <source>
        <dbReference type="SAM" id="Coils"/>
    </source>
</evidence>
<feature type="chain" id="PRO_5017378841" description="ARB-07466-like C-terminal domain-containing protein" evidence="2">
    <location>
        <begin position="36"/>
        <end position="342"/>
    </location>
</feature>
<name>A0A1H3MUS2_9ACTN</name>
<dbReference type="InterPro" id="IPR058593">
    <property type="entry name" value="ARB_07466-like_C"/>
</dbReference>
<dbReference type="STRING" id="405436.SAMN05444365_103509"/>
<accession>A0A1H3MUS2</accession>
<proteinExistence type="predicted"/>
<gene>
    <name evidence="4" type="ORF">SAMN05444365_103509</name>
</gene>
<feature type="domain" description="ARB-07466-like C-terminal" evidence="3">
    <location>
        <begin position="226"/>
        <end position="334"/>
    </location>
</feature>
<dbReference type="Gene3D" id="6.10.250.3150">
    <property type="match status" value="1"/>
</dbReference>
<evidence type="ECO:0000256" key="2">
    <source>
        <dbReference type="SAM" id="SignalP"/>
    </source>
</evidence>
<dbReference type="Proteomes" id="UP000242415">
    <property type="component" value="Unassembled WGS sequence"/>
</dbReference>
<keyword evidence="5" id="KW-1185">Reference proteome</keyword>
<organism evidence="4 5">
    <name type="scientific">Micromonospora pattaloongensis</name>
    <dbReference type="NCBI Taxonomy" id="405436"/>
    <lineage>
        <taxon>Bacteria</taxon>
        <taxon>Bacillati</taxon>
        <taxon>Actinomycetota</taxon>
        <taxon>Actinomycetes</taxon>
        <taxon>Micromonosporales</taxon>
        <taxon>Micromonosporaceae</taxon>
        <taxon>Micromonospora</taxon>
    </lineage>
</organism>
<dbReference type="EMBL" id="FNPH01000003">
    <property type="protein sequence ID" value="SDY79739.1"/>
    <property type="molecule type" value="Genomic_DNA"/>
</dbReference>
<dbReference type="Pfam" id="PF26571">
    <property type="entry name" value="VldE"/>
    <property type="match status" value="1"/>
</dbReference>
<evidence type="ECO:0000313" key="5">
    <source>
        <dbReference type="Proteomes" id="UP000242415"/>
    </source>
</evidence>
<evidence type="ECO:0000259" key="3">
    <source>
        <dbReference type="Pfam" id="PF26571"/>
    </source>
</evidence>
<evidence type="ECO:0000313" key="4">
    <source>
        <dbReference type="EMBL" id="SDY79739.1"/>
    </source>
</evidence>
<keyword evidence="2" id="KW-0732">Signal</keyword>
<protein>
    <recommendedName>
        <fullName evidence="3">ARB-07466-like C-terminal domain-containing protein</fullName>
    </recommendedName>
</protein>
<sequence length="342" mass="36486">MIGKRLTPRHRALAPVVALFTAVAFLVGAPGVAGAAPNTPPNEGGSKTLRAKLEAAAKGHIEAKAKLANSKKRQLELGVELKRLEQRLAALNVQMAAVADKSYRLGRVSAFAVLLNSASPDAFIERAAGLETLAQRDGRQLRELTETRQQARRAKTAIDNEVREQQKQEKVMARKKRDAEIALASVGGGAAGGFINPNSPLAKPAPRNSDGSWPNESCTIDDPTTSGCLTPRTLHALKQAQANGFNHHVSCFRSGGGGEHPKGRACDFAAAQGGFEDVAASGSDKTYGDNLASFYIKNADRLGVMYVIWYRQIWMPGTGWRSYSGGGSPAGDHTNHVHLSMV</sequence>
<feature type="coiled-coil region" evidence="1">
    <location>
        <begin position="67"/>
        <end position="101"/>
    </location>
</feature>
<feature type="coiled-coil region" evidence="1">
    <location>
        <begin position="134"/>
        <end position="168"/>
    </location>
</feature>
<keyword evidence="1" id="KW-0175">Coiled coil</keyword>